<keyword evidence="2" id="KW-1185">Reference proteome</keyword>
<organism evidence="1 2">
    <name type="scientific">Ameca splendens</name>
    <dbReference type="NCBI Taxonomy" id="208324"/>
    <lineage>
        <taxon>Eukaryota</taxon>
        <taxon>Metazoa</taxon>
        <taxon>Chordata</taxon>
        <taxon>Craniata</taxon>
        <taxon>Vertebrata</taxon>
        <taxon>Euteleostomi</taxon>
        <taxon>Actinopterygii</taxon>
        <taxon>Neopterygii</taxon>
        <taxon>Teleostei</taxon>
        <taxon>Neoteleostei</taxon>
        <taxon>Acanthomorphata</taxon>
        <taxon>Ovalentaria</taxon>
        <taxon>Atherinomorphae</taxon>
        <taxon>Cyprinodontiformes</taxon>
        <taxon>Goodeidae</taxon>
        <taxon>Ameca</taxon>
    </lineage>
</organism>
<sequence>MIIIIITHEYMFCFKPFHCSSGFMFRVVFLLEGEPPPQYLLQTRKVFFQDCPVFGSIHLSSTMTTFPVAAEEKHPQSMMLPPPYLRVGMVCSEGCAVLVLCHT</sequence>
<dbReference type="EMBL" id="JAHRIP010023705">
    <property type="protein sequence ID" value="MEQ2289572.1"/>
    <property type="molecule type" value="Genomic_DNA"/>
</dbReference>
<name>A0ABV0Y6Z2_9TELE</name>
<protein>
    <submittedName>
        <fullName evidence="1">Uncharacterized protein</fullName>
    </submittedName>
</protein>
<proteinExistence type="predicted"/>
<accession>A0ABV0Y6Z2</accession>
<gene>
    <name evidence="1" type="ORF">AMECASPLE_034495</name>
</gene>
<comment type="caution">
    <text evidence="1">The sequence shown here is derived from an EMBL/GenBank/DDBJ whole genome shotgun (WGS) entry which is preliminary data.</text>
</comment>
<evidence type="ECO:0000313" key="1">
    <source>
        <dbReference type="EMBL" id="MEQ2289572.1"/>
    </source>
</evidence>
<dbReference type="Proteomes" id="UP001469553">
    <property type="component" value="Unassembled WGS sequence"/>
</dbReference>
<evidence type="ECO:0000313" key="2">
    <source>
        <dbReference type="Proteomes" id="UP001469553"/>
    </source>
</evidence>
<reference evidence="1 2" key="1">
    <citation type="submission" date="2021-06" db="EMBL/GenBank/DDBJ databases">
        <authorList>
            <person name="Palmer J.M."/>
        </authorList>
    </citation>
    <scope>NUCLEOTIDE SEQUENCE [LARGE SCALE GENOMIC DNA]</scope>
    <source>
        <strain evidence="1 2">AS_MEX2019</strain>
        <tissue evidence="1">Muscle</tissue>
    </source>
</reference>